<evidence type="ECO:0000256" key="2">
    <source>
        <dbReference type="ARBA" id="ARBA00022771"/>
    </source>
</evidence>
<accession>A0A673XRD0</accession>
<dbReference type="PRINTS" id="PR01407">
    <property type="entry name" value="BUTYPHLNCDUF"/>
</dbReference>
<dbReference type="PANTHER" id="PTHR25465">
    <property type="entry name" value="B-BOX DOMAIN CONTAINING"/>
    <property type="match status" value="1"/>
</dbReference>
<keyword evidence="2" id="KW-0863">Zinc-finger</keyword>
<dbReference type="InterPro" id="IPR013320">
    <property type="entry name" value="ConA-like_dom_sf"/>
</dbReference>
<evidence type="ECO:0000313" key="5">
    <source>
        <dbReference type="Ensembl" id="ENSSTUP00000023933.1"/>
    </source>
</evidence>
<evidence type="ECO:0000256" key="3">
    <source>
        <dbReference type="ARBA" id="ARBA00022833"/>
    </source>
</evidence>
<evidence type="ECO:0000256" key="1">
    <source>
        <dbReference type="ARBA" id="ARBA00022723"/>
    </source>
</evidence>
<dbReference type="SMART" id="SM00449">
    <property type="entry name" value="SPRY"/>
    <property type="match status" value="1"/>
</dbReference>
<keyword evidence="1" id="KW-0479">Metal-binding</keyword>
<dbReference type="AlphaFoldDB" id="A0A673XRD0"/>
<dbReference type="InterPro" id="IPR001870">
    <property type="entry name" value="B30.2/SPRY"/>
</dbReference>
<sequence length="259" mass="29312">RNKMLLVDLNCPLFTPDPVKLDRKYIVEDIESKHRQFITETLHCLTELKRELCEYGMNSGLFIHIYFLSVLSVSFSISIATSPLTLDTNSAHPLLSISDGLQSAMRVKHRLPCATHPDRFDHWAQVLTVQTFSSGTHYWELEAEGFWDIAVSYRSIGRKGKVGNAFGINKMSWSLTQQHDRKLAAWHNRRKTRISSRMSGNRVGVALDYGAGTITFSEVGPSNTLTHLHNFTTSFSQPVCLGFGLYKAELHSRISIVRV</sequence>
<dbReference type="InterPro" id="IPR003879">
    <property type="entry name" value="Butyrophylin_SPRY"/>
</dbReference>
<dbReference type="InterPro" id="IPR006574">
    <property type="entry name" value="PRY"/>
</dbReference>
<dbReference type="InParanoid" id="A0A673XRD0"/>
<protein>
    <recommendedName>
        <fullName evidence="4">B30.2/SPRY domain-containing protein</fullName>
    </recommendedName>
</protein>
<feature type="domain" description="B30.2/SPRY" evidence="4">
    <location>
        <begin position="64"/>
        <end position="259"/>
    </location>
</feature>
<evidence type="ECO:0000259" key="4">
    <source>
        <dbReference type="PROSITE" id="PS50188"/>
    </source>
</evidence>
<name>A0A673XRD0_SALTR</name>
<dbReference type="Proteomes" id="UP000472277">
    <property type="component" value="Chromosome 31"/>
</dbReference>
<dbReference type="PANTHER" id="PTHR25465:SF73">
    <property type="entry name" value="E3 UBIQUITIN_ISG15 LIGASE TRIM25 ISOFORM X1"/>
    <property type="match status" value="1"/>
</dbReference>
<evidence type="ECO:0000313" key="6">
    <source>
        <dbReference type="Proteomes" id="UP000472277"/>
    </source>
</evidence>
<dbReference type="OMA" id="WELETEG"/>
<dbReference type="InterPro" id="IPR003877">
    <property type="entry name" value="SPRY_dom"/>
</dbReference>
<dbReference type="InterPro" id="IPR051051">
    <property type="entry name" value="E3_ubiq-ligase_TRIM/RNF"/>
</dbReference>
<dbReference type="SMART" id="SM00589">
    <property type="entry name" value="PRY"/>
    <property type="match status" value="1"/>
</dbReference>
<dbReference type="GO" id="GO:0005737">
    <property type="term" value="C:cytoplasm"/>
    <property type="evidence" value="ECO:0007669"/>
    <property type="project" value="UniProtKB-ARBA"/>
</dbReference>
<dbReference type="Pfam" id="PF00622">
    <property type="entry name" value="SPRY"/>
    <property type="match status" value="1"/>
</dbReference>
<reference evidence="5" key="2">
    <citation type="submission" date="2025-09" db="UniProtKB">
        <authorList>
            <consortium name="Ensembl"/>
        </authorList>
    </citation>
    <scope>IDENTIFICATION</scope>
</reference>
<dbReference type="PROSITE" id="PS50188">
    <property type="entry name" value="B302_SPRY"/>
    <property type="match status" value="1"/>
</dbReference>
<dbReference type="GO" id="GO:0008270">
    <property type="term" value="F:zinc ion binding"/>
    <property type="evidence" value="ECO:0007669"/>
    <property type="project" value="UniProtKB-KW"/>
</dbReference>
<keyword evidence="3" id="KW-0862">Zinc</keyword>
<dbReference type="Pfam" id="PF13765">
    <property type="entry name" value="PRY"/>
    <property type="match status" value="1"/>
</dbReference>
<dbReference type="GeneTree" id="ENSGT00940000165001"/>
<keyword evidence="6" id="KW-1185">Reference proteome</keyword>
<dbReference type="InterPro" id="IPR043136">
    <property type="entry name" value="B30.2/SPRY_sf"/>
</dbReference>
<dbReference type="Ensembl" id="ENSSTUT00000025119.1">
    <property type="protein sequence ID" value="ENSSTUP00000023933.1"/>
    <property type="gene ID" value="ENSSTUG00000010476.1"/>
</dbReference>
<proteinExistence type="predicted"/>
<dbReference type="Gene3D" id="2.60.120.920">
    <property type="match status" value="1"/>
</dbReference>
<dbReference type="SUPFAM" id="SSF49899">
    <property type="entry name" value="Concanavalin A-like lectins/glucanases"/>
    <property type="match status" value="1"/>
</dbReference>
<organism evidence="5 6">
    <name type="scientific">Salmo trutta</name>
    <name type="common">Brown trout</name>
    <dbReference type="NCBI Taxonomy" id="8032"/>
    <lineage>
        <taxon>Eukaryota</taxon>
        <taxon>Metazoa</taxon>
        <taxon>Chordata</taxon>
        <taxon>Craniata</taxon>
        <taxon>Vertebrata</taxon>
        <taxon>Euteleostomi</taxon>
        <taxon>Actinopterygii</taxon>
        <taxon>Neopterygii</taxon>
        <taxon>Teleostei</taxon>
        <taxon>Protacanthopterygii</taxon>
        <taxon>Salmoniformes</taxon>
        <taxon>Salmonidae</taxon>
        <taxon>Salmoninae</taxon>
        <taxon>Salmo</taxon>
    </lineage>
</organism>
<reference evidence="5" key="1">
    <citation type="submission" date="2025-08" db="UniProtKB">
        <authorList>
            <consortium name="Ensembl"/>
        </authorList>
    </citation>
    <scope>IDENTIFICATION</scope>
</reference>